<dbReference type="EMBL" id="DRMS01000436">
    <property type="protein sequence ID" value="HFC93439.1"/>
    <property type="molecule type" value="Genomic_DNA"/>
</dbReference>
<comment type="similarity">
    <text evidence="1">Belongs to the carbon-nitrogen hydrolase superfamily. NIT1/NIT2 family.</text>
</comment>
<name>A0A7V2WW20_LEUMU</name>
<keyword evidence="2 4" id="KW-0378">Hydrolase</keyword>
<dbReference type="Pfam" id="PF00795">
    <property type="entry name" value="CN_hydrolase"/>
    <property type="match status" value="1"/>
</dbReference>
<dbReference type="Gene3D" id="3.60.110.10">
    <property type="entry name" value="Carbon-nitrogen hydrolase"/>
    <property type="match status" value="1"/>
</dbReference>
<protein>
    <submittedName>
        <fullName evidence="4">Carbon-nitrogen hydrolase family protein</fullName>
    </submittedName>
</protein>
<dbReference type="PANTHER" id="PTHR23088">
    <property type="entry name" value="NITRILASE-RELATED"/>
    <property type="match status" value="1"/>
</dbReference>
<evidence type="ECO:0000256" key="1">
    <source>
        <dbReference type="ARBA" id="ARBA00010613"/>
    </source>
</evidence>
<dbReference type="InterPro" id="IPR036526">
    <property type="entry name" value="C-N_Hydrolase_sf"/>
</dbReference>
<comment type="caution">
    <text evidence="4">The sequence shown here is derived from an EMBL/GenBank/DDBJ whole genome shotgun (WGS) entry which is preliminary data.</text>
</comment>
<reference evidence="4" key="1">
    <citation type="journal article" date="2020" name="mSystems">
        <title>Genome- and Community-Level Interaction Insights into Carbon Utilization and Element Cycling Functions of Hydrothermarchaeota in Hydrothermal Sediment.</title>
        <authorList>
            <person name="Zhou Z."/>
            <person name="Liu Y."/>
            <person name="Xu W."/>
            <person name="Pan J."/>
            <person name="Luo Z.H."/>
            <person name="Li M."/>
        </authorList>
    </citation>
    <scope>NUCLEOTIDE SEQUENCE [LARGE SCALE GENOMIC DNA]</scope>
    <source>
        <strain evidence="4">HyVt-493</strain>
    </source>
</reference>
<dbReference type="Proteomes" id="UP000885750">
    <property type="component" value="Unassembled WGS sequence"/>
</dbReference>
<accession>A0A7V2WW20</accession>
<dbReference type="GO" id="GO:0016811">
    <property type="term" value="F:hydrolase activity, acting on carbon-nitrogen (but not peptide) bonds, in linear amides"/>
    <property type="evidence" value="ECO:0007669"/>
    <property type="project" value="InterPro"/>
</dbReference>
<dbReference type="PROSITE" id="PS50263">
    <property type="entry name" value="CN_HYDROLASE"/>
    <property type="match status" value="1"/>
</dbReference>
<dbReference type="PANTHER" id="PTHR23088:SF27">
    <property type="entry name" value="DEAMINATED GLUTATHIONE AMIDASE"/>
    <property type="match status" value="1"/>
</dbReference>
<proteinExistence type="inferred from homology"/>
<feature type="domain" description="CN hydrolase" evidence="3">
    <location>
        <begin position="1"/>
        <end position="243"/>
    </location>
</feature>
<dbReference type="AlphaFoldDB" id="A0A7V2WW20"/>
<sequence>MASGPVVQGNLMQAAILIKEAAKKGADMVVLPESFAIMGQNEEQRVAIAEEDGQGVIQNTLGELAANFGIWIVSGTIPLKTDDPKKSTASSIMIDDKGKQVARYDKIHLFDVVLEDNNEVYNESATTVAGSEPVVVDTPFGKIGMTVCYDLRFPKLYRKLIEQGAEILLIPSAFTELTGKAHWEPLLRARAIENLSYVIAPAQGGYHVNGKTTHGNSMMIDFWGKICDRSSKGANVIMMDIDLQAQRQVRKNFPVLEHRKL</sequence>
<dbReference type="CDD" id="cd07572">
    <property type="entry name" value="nit"/>
    <property type="match status" value="1"/>
</dbReference>
<dbReference type="InterPro" id="IPR045254">
    <property type="entry name" value="Nit1/2_C-N_Hydrolase"/>
</dbReference>
<dbReference type="InterPro" id="IPR003010">
    <property type="entry name" value="C-N_Hydrolase"/>
</dbReference>
<dbReference type="InterPro" id="IPR001110">
    <property type="entry name" value="UPF0012_CS"/>
</dbReference>
<organism evidence="4">
    <name type="scientific">Leucothrix mucor</name>
    <dbReference type="NCBI Taxonomy" id="45248"/>
    <lineage>
        <taxon>Bacteria</taxon>
        <taxon>Pseudomonadati</taxon>
        <taxon>Pseudomonadota</taxon>
        <taxon>Gammaproteobacteria</taxon>
        <taxon>Thiotrichales</taxon>
        <taxon>Thiotrichaceae</taxon>
        <taxon>Leucothrix</taxon>
    </lineage>
</organism>
<dbReference type="SUPFAM" id="SSF56317">
    <property type="entry name" value="Carbon-nitrogen hydrolase"/>
    <property type="match status" value="1"/>
</dbReference>
<evidence type="ECO:0000313" key="4">
    <source>
        <dbReference type="EMBL" id="HFC93439.1"/>
    </source>
</evidence>
<evidence type="ECO:0000256" key="2">
    <source>
        <dbReference type="ARBA" id="ARBA00022801"/>
    </source>
</evidence>
<dbReference type="PROSITE" id="PS01227">
    <property type="entry name" value="UPF0012"/>
    <property type="match status" value="1"/>
</dbReference>
<gene>
    <name evidence="4" type="ORF">ENJ51_11580</name>
</gene>
<evidence type="ECO:0000259" key="3">
    <source>
        <dbReference type="PROSITE" id="PS50263"/>
    </source>
</evidence>